<dbReference type="InterPro" id="IPR047785">
    <property type="entry name" value="tRNA_MNMC2"/>
</dbReference>
<evidence type="ECO:0000313" key="3">
    <source>
        <dbReference type="EMBL" id="SEI99852.1"/>
    </source>
</evidence>
<protein>
    <submittedName>
        <fullName evidence="3">tRNA U34 5-methylaminomethyl-2-thiouridine-forming methyltransferase MnmC</fullName>
    </submittedName>
</protein>
<keyword evidence="3" id="KW-0808">Transferase</keyword>
<evidence type="ECO:0000313" key="4">
    <source>
        <dbReference type="Proteomes" id="UP000199223"/>
    </source>
</evidence>
<keyword evidence="4" id="KW-1185">Reference proteome</keyword>
<dbReference type="Pfam" id="PF05430">
    <property type="entry name" value="Methyltransf_30"/>
    <property type="match status" value="1"/>
</dbReference>
<dbReference type="GO" id="GO:0032259">
    <property type="term" value="P:methylation"/>
    <property type="evidence" value="ECO:0007669"/>
    <property type="project" value="UniProtKB-KW"/>
</dbReference>
<evidence type="ECO:0000256" key="1">
    <source>
        <dbReference type="SAM" id="MobiDB-lite"/>
    </source>
</evidence>
<accession>A0A1H6VHP7</accession>
<dbReference type="InterPro" id="IPR008471">
    <property type="entry name" value="MnmC-like_methylTransf"/>
</dbReference>
<dbReference type="GO" id="GO:0004808">
    <property type="term" value="F:tRNA (5-methylaminomethyl-2-thiouridylate)(34)-methyltransferase activity"/>
    <property type="evidence" value="ECO:0007669"/>
    <property type="project" value="InterPro"/>
</dbReference>
<dbReference type="PANTHER" id="PTHR39963">
    <property type="entry name" value="SLL0983 PROTEIN"/>
    <property type="match status" value="1"/>
</dbReference>
<dbReference type="InterPro" id="IPR029063">
    <property type="entry name" value="SAM-dependent_MTases_sf"/>
</dbReference>
<name>A0A1H6VHP7_9DEIO</name>
<dbReference type="Proteomes" id="UP000199223">
    <property type="component" value="Unassembled WGS sequence"/>
</dbReference>
<proteinExistence type="predicted"/>
<sequence length="242" mass="25206">MSRAPCSGATPGSGRPRAGSPVFLTPDGSRSAHNERFGEAYGSRHGAATQARHVFVEGSGTHQHPAPRVLEIGFGLGVNFRATLADAARRGAALSYLAYEFDPAPAEVLCEVAQGGAGAGHPLWPELLRLWPGQAGAATDRVQVTHGDVTLTVQFEDVLGAGLPAGWATALYLDGFSPVRNPEVWTEAFVARLAGALAPGGVLTTYSAAGRVRRALQAAGLDVERRPGAPGKRECLRAVRPA</sequence>
<dbReference type="PANTHER" id="PTHR39963:SF1">
    <property type="entry name" value="MNMC-LIKE METHYLTRANSFERASE DOMAIN-CONTAINING PROTEIN"/>
    <property type="match status" value="1"/>
</dbReference>
<dbReference type="NCBIfam" id="NF033855">
    <property type="entry name" value="tRNA_MNMC2"/>
    <property type="match status" value="1"/>
</dbReference>
<dbReference type="Gene3D" id="3.40.50.150">
    <property type="entry name" value="Vaccinia Virus protein VP39"/>
    <property type="match status" value="1"/>
</dbReference>
<dbReference type="AlphaFoldDB" id="A0A1H6VHP7"/>
<organism evidence="3 4">
    <name type="scientific">Deinococcus reticulitermitis</name>
    <dbReference type="NCBI Taxonomy" id="856736"/>
    <lineage>
        <taxon>Bacteria</taxon>
        <taxon>Thermotogati</taxon>
        <taxon>Deinococcota</taxon>
        <taxon>Deinococci</taxon>
        <taxon>Deinococcales</taxon>
        <taxon>Deinococcaceae</taxon>
        <taxon>Deinococcus</taxon>
    </lineage>
</organism>
<gene>
    <name evidence="3" type="ORF">SAMN04488058_10356</name>
</gene>
<dbReference type="OrthoDB" id="9786494at2"/>
<dbReference type="GO" id="GO:0016645">
    <property type="term" value="F:oxidoreductase activity, acting on the CH-NH group of donors"/>
    <property type="evidence" value="ECO:0007669"/>
    <property type="project" value="InterPro"/>
</dbReference>
<evidence type="ECO:0000259" key="2">
    <source>
        <dbReference type="Pfam" id="PF05430"/>
    </source>
</evidence>
<dbReference type="STRING" id="856736.SAMN04488058_10356"/>
<dbReference type="SUPFAM" id="SSF53335">
    <property type="entry name" value="S-adenosyl-L-methionine-dependent methyltransferases"/>
    <property type="match status" value="1"/>
</dbReference>
<dbReference type="EMBL" id="FNZA01000003">
    <property type="protein sequence ID" value="SEI99852.1"/>
    <property type="molecule type" value="Genomic_DNA"/>
</dbReference>
<feature type="domain" description="MnmC-like methyltransferase" evidence="2">
    <location>
        <begin position="123"/>
        <end position="240"/>
    </location>
</feature>
<reference evidence="4" key="1">
    <citation type="submission" date="2016-10" db="EMBL/GenBank/DDBJ databases">
        <authorList>
            <person name="Varghese N."/>
            <person name="Submissions S."/>
        </authorList>
    </citation>
    <scope>NUCLEOTIDE SEQUENCE [LARGE SCALE GENOMIC DNA]</scope>
    <source>
        <strain evidence="4">CGMCC 1.10218</strain>
    </source>
</reference>
<keyword evidence="3" id="KW-0489">Methyltransferase</keyword>
<feature type="region of interest" description="Disordered" evidence="1">
    <location>
        <begin position="1"/>
        <end position="34"/>
    </location>
</feature>